<dbReference type="InterPro" id="IPR052155">
    <property type="entry name" value="Biofilm_reg_signaling"/>
</dbReference>
<feature type="transmembrane region" description="Helical" evidence="1">
    <location>
        <begin position="312"/>
        <end position="332"/>
    </location>
</feature>
<name>A0A8J3BIQ6_9ACTN</name>
<dbReference type="Pfam" id="PF00990">
    <property type="entry name" value="GGDEF"/>
    <property type="match status" value="1"/>
</dbReference>
<comment type="caution">
    <text evidence="4">The sequence shown here is derived from an EMBL/GenBank/DDBJ whole genome shotgun (WGS) entry which is preliminary data.</text>
</comment>
<organism evidence="4 5">
    <name type="scientific">Pilimelia terevasa</name>
    <dbReference type="NCBI Taxonomy" id="53372"/>
    <lineage>
        <taxon>Bacteria</taxon>
        <taxon>Bacillati</taxon>
        <taxon>Actinomycetota</taxon>
        <taxon>Actinomycetes</taxon>
        <taxon>Micromonosporales</taxon>
        <taxon>Micromonosporaceae</taxon>
        <taxon>Pilimelia</taxon>
    </lineage>
</organism>
<dbReference type="InterPro" id="IPR029787">
    <property type="entry name" value="Nucleotide_cyclase"/>
</dbReference>
<feature type="transmembrane region" description="Helical" evidence="1">
    <location>
        <begin position="215"/>
        <end position="232"/>
    </location>
</feature>
<feature type="transmembrane region" description="Helical" evidence="1">
    <location>
        <begin position="285"/>
        <end position="306"/>
    </location>
</feature>
<dbReference type="RefSeq" id="WP_189113585.1">
    <property type="nucleotide sequence ID" value="NZ_BMQC01000004.1"/>
</dbReference>
<dbReference type="SMART" id="SM00267">
    <property type="entry name" value="GGDEF"/>
    <property type="match status" value="1"/>
</dbReference>
<evidence type="ECO:0008006" key="6">
    <source>
        <dbReference type="Google" id="ProtNLM"/>
    </source>
</evidence>
<proteinExistence type="predicted"/>
<dbReference type="EMBL" id="BMQC01000004">
    <property type="protein sequence ID" value="GGK24393.1"/>
    <property type="molecule type" value="Genomic_DNA"/>
</dbReference>
<dbReference type="FunFam" id="3.30.70.270:FF:000001">
    <property type="entry name" value="Diguanylate cyclase domain protein"/>
    <property type="match status" value="1"/>
</dbReference>
<dbReference type="PROSITE" id="PS50887">
    <property type="entry name" value="GGDEF"/>
    <property type="match status" value="1"/>
</dbReference>
<dbReference type="PANTHER" id="PTHR44757">
    <property type="entry name" value="DIGUANYLATE CYCLASE DGCP"/>
    <property type="match status" value="1"/>
</dbReference>
<accession>A0A8J3BIQ6</accession>
<dbReference type="PROSITE" id="PS50112">
    <property type="entry name" value="PAS"/>
    <property type="match status" value="1"/>
</dbReference>
<dbReference type="InterPro" id="IPR000014">
    <property type="entry name" value="PAS"/>
</dbReference>
<evidence type="ECO:0000259" key="3">
    <source>
        <dbReference type="PROSITE" id="PS50887"/>
    </source>
</evidence>
<feature type="domain" description="GGDEF" evidence="3">
    <location>
        <begin position="507"/>
        <end position="638"/>
    </location>
</feature>
<dbReference type="SMART" id="SM00091">
    <property type="entry name" value="PAS"/>
    <property type="match status" value="1"/>
</dbReference>
<dbReference type="InterPro" id="IPR043128">
    <property type="entry name" value="Rev_trsase/Diguanyl_cyclase"/>
</dbReference>
<keyword evidence="5" id="KW-1185">Reference proteome</keyword>
<feature type="transmembrane region" description="Helical" evidence="1">
    <location>
        <begin position="56"/>
        <end position="77"/>
    </location>
</feature>
<feature type="transmembrane region" description="Helical" evidence="1">
    <location>
        <begin position="89"/>
        <end position="111"/>
    </location>
</feature>
<dbReference type="SUPFAM" id="SSF55073">
    <property type="entry name" value="Nucleotide cyclase"/>
    <property type="match status" value="1"/>
</dbReference>
<reference evidence="4" key="1">
    <citation type="journal article" date="2014" name="Int. J. Syst. Evol. Microbiol.">
        <title>Complete genome sequence of Corynebacterium casei LMG S-19264T (=DSM 44701T), isolated from a smear-ripened cheese.</title>
        <authorList>
            <consortium name="US DOE Joint Genome Institute (JGI-PGF)"/>
            <person name="Walter F."/>
            <person name="Albersmeier A."/>
            <person name="Kalinowski J."/>
            <person name="Ruckert C."/>
        </authorList>
    </citation>
    <scope>NUCLEOTIDE SEQUENCE</scope>
    <source>
        <strain evidence="4">JCM 3091</strain>
    </source>
</reference>
<evidence type="ECO:0000256" key="1">
    <source>
        <dbReference type="SAM" id="Phobius"/>
    </source>
</evidence>
<dbReference type="Proteomes" id="UP000662200">
    <property type="component" value="Unassembled WGS sequence"/>
</dbReference>
<feature type="domain" description="PAS" evidence="2">
    <location>
        <begin position="347"/>
        <end position="417"/>
    </location>
</feature>
<gene>
    <name evidence="4" type="ORF">GCM10010124_16140</name>
</gene>
<evidence type="ECO:0000313" key="4">
    <source>
        <dbReference type="EMBL" id="GGK24393.1"/>
    </source>
</evidence>
<reference evidence="4" key="2">
    <citation type="submission" date="2020-09" db="EMBL/GenBank/DDBJ databases">
        <authorList>
            <person name="Sun Q."/>
            <person name="Ohkuma M."/>
        </authorList>
    </citation>
    <scope>NUCLEOTIDE SEQUENCE</scope>
    <source>
        <strain evidence="4">JCM 3091</strain>
    </source>
</reference>
<dbReference type="NCBIfam" id="TIGR00254">
    <property type="entry name" value="GGDEF"/>
    <property type="match status" value="1"/>
</dbReference>
<feature type="transmembrane region" description="Helical" evidence="1">
    <location>
        <begin position="123"/>
        <end position="140"/>
    </location>
</feature>
<keyword evidence="1" id="KW-0812">Transmembrane</keyword>
<dbReference type="InterPro" id="IPR035965">
    <property type="entry name" value="PAS-like_dom_sf"/>
</dbReference>
<dbReference type="AlphaFoldDB" id="A0A8J3BIQ6"/>
<protein>
    <recommendedName>
        <fullName evidence="6">Diguanylate cyclase</fullName>
    </recommendedName>
</protein>
<dbReference type="Gene3D" id="3.30.70.270">
    <property type="match status" value="1"/>
</dbReference>
<feature type="transmembrane region" description="Helical" evidence="1">
    <location>
        <begin position="182"/>
        <end position="203"/>
    </location>
</feature>
<dbReference type="SUPFAM" id="SSF55785">
    <property type="entry name" value="PYP-like sensor domain (PAS domain)"/>
    <property type="match status" value="1"/>
</dbReference>
<dbReference type="NCBIfam" id="TIGR00229">
    <property type="entry name" value="sensory_box"/>
    <property type="match status" value="1"/>
</dbReference>
<dbReference type="CDD" id="cd01949">
    <property type="entry name" value="GGDEF"/>
    <property type="match status" value="1"/>
</dbReference>
<feature type="transmembrane region" description="Helical" evidence="1">
    <location>
        <begin position="152"/>
        <end position="170"/>
    </location>
</feature>
<evidence type="ECO:0000259" key="2">
    <source>
        <dbReference type="PROSITE" id="PS50112"/>
    </source>
</evidence>
<dbReference type="PANTHER" id="PTHR44757:SF2">
    <property type="entry name" value="BIOFILM ARCHITECTURE MAINTENANCE PROTEIN MBAA"/>
    <property type="match status" value="1"/>
</dbReference>
<evidence type="ECO:0000313" key="5">
    <source>
        <dbReference type="Proteomes" id="UP000662200"/>
    </source>
</evidence>
<dbReference type="CDD" id="cd00130">
    <property type="entry name" value="PAS"/>
    <property type="match status" value="1"/>
</dbReference>
<dbReference type="InterPro" id="IPR000160">
    <property type="entry name" value="GGDEF_dom"/>
</dbReference>
<keyword evidence="1" id="KW-0472">Membrane</keyword>
<dbReference type="Gene3D" id="3.30.450.20">
    <property type="entry name" value="PAS domain"/>
    <property type="match status" value="1"/>
</dbReference>
<sequence length="651" mass="68496">MRVPTALLPAPTAPGAPATAPAAGRRPVGWVLPLVTVVLGVYFVTGGASGGLARLWTYWVAVLALDAVALVATLIVARRTPAGPKRTFWRAYGVVTAAFLIGDCGAALAALGGPARAQDVQGALLVGGYLTILITMLRYPVRWRSARARLTFWLDTGTVAVAAAAVNWFLTVREETSDLTTTAVALGAAAIFVLTTFAGARLAVSGHAPTTRATAVLLIGSAALISVINGMGLPAPERGNADGYTAQMLLWLLPSVLAAAGPLAQYRNAHDQIESARPRRRSFSLLPYAAIAVTLGLLLLSVAVSGNVLPRTVGVLVAVLASVGLVVARQLVSLTDNDRLLARIQQQEQRMSVLLQHSSDIIVITDAQLRCDYVSPAVTRLLGYEPARLQGRNAATLVHPADRTQAAAAVRHLVAEGSGSATHQARYRHVDGSWRWLEVITTNLLDSAHVGSLISNCREVTAARELQELLEHKATHDPLTKLANRALFQQRLDEVLTGPPGRLGAPARATVLAIDLDDFKSINDVHGHHGGDDALIGLADTLSRCLRGSDLAARLGGDEFAALLPHTTAGEATLVAQRFLDALKTPVLVDGEHHLTLSCSIGVAGSTSANSTEVLKAADLAMYRAKQNGKNQYAVFDNTAASVPSPDTTTA</sequence>
<dbReference type="InterPro" id="IPR013655">
    <property type="entry name" value="PAS_fold_3"/>
</dbReference>
<dbReference type="Pfam" id="PF08447">
    <property type="entry name" value="PAS_3"/>
    <property type="match status" value="1"/>
</dbReference>
<feature type="transmembrane region" description="Helical" evidence="1">
    <location>
        <begin position="244"/>
        <end position="264"/>
    </location>
</feature>
<keyword evidence="1" id="KW-1133">Transmembrane helix</keyword>
<feature type="transmembrane region" description="Helical" evidence="1">
    <location>
        <begin position="30"/>
        <end position="50"/>
    </location>
</feature>